<gene>
    <name evidence="1" type="ORF">PBF_08253</name>
</gene>
<name>W7LHG2_CYTFI</name>
<evidence type="ECO:0000313" key="1">
    <source>
        <dbReference type="EMBL" id="EWG11529.1"/>
    </source>
</evidence>
<sequence>MPHAGLMEIFSLLIGTLISVRRLEGLISGFCVRSWTEFGLRMAYYLGLCPKVAWVQTQDVIFQGFVSEAGSG</sequence>
<accession>W7LHG2</accession>
<reference evidence="2" key="1">
    <citation type="submission" date="2013-03" db="EMBL/GenBank/DDBJ databases">
        <title>Draft genome sequence of Bacillus firmus DS1.</title>
        <authorList>
            <person name="Peng D."/>
            <person name="Zhu L."/>
            <person name="Sun M."/>
        </authorList>
    </citation>
    <scope>NUCLEOTIDE SEQUENCE [LARGE SCALE GENOMIC DNA]</scope>
    <source>
        <strain evidence="2">DS1</strain>
    </source>
</reference>
<reference evidence="1 2" key="2">
    <citation type="journal article" date="2016" name="Sci. Rep.">
        <title>A novel serine protease, Sep1, from Bacillus firmus DS-1 has nematicidal activity and degrades multiple intestinal-associated nematode proteins.</title>
        <authorList>
            <person name="Geng C."/>
            <person name="Nie X."/>
            <person name="Tang Z."/>
            <person name="Zhang Y."/>
            <person name="Lin J."/>
            <person name="Sun M."/>
            <person name="Peng D."/>
        </authorList>
    </citation>
    <scope>NUCLEOTIDE SEQUENCE [LARGE SCALE GENOMIC DNA]</scope>
    <source>
        <strain evidence="1 2">DS1</strain>
    </source>
</reference>
<dbReference type="Proteomes" id="UP000019270">
    <property type="component" value="Unassembled WGS sequence"/>
</dbReference>
<organism evidence="1 2">
    <name type="scientific">Cytobacillus firmus DS1</name>
    <dbReference type="NCBI Taxonomy" id="1307436"/>
    <lineage>
        <taxon>Bacteria</taxon>
        <taxon>Bacillati</taxon>
        <taxon>Bacillota</taxon>
        <taxon>Bacilli</taxon>
        <taxon>Bacillales</taxon>
        <taxon>Bacillaceae</taxon>
        <taxon>Cytobacillus</taxon>
    </lineage>
</organism>
<dbReference type="PATRIC" id="fig|1307436.3.peg.1752"/>
<comment type="caution">
    <text evidence="1">The sequence shown here is derived from an EMBL/GenBank/DDBJ whole genome shotgun (WGS) entry which is preliminary data.</text>
</comment>
<protein>
    <submittedName>
        <fullName evidence="1">Uncharacterized protein</fullName>
    </submittedName>
</protein>
<evidence type="ECO:0000313" key="2">
    <source>
        <dbReference type="Proteomes" id="UP000019270"/>
    </source>
</evidence>
<dbReference type="AlphaFoldDB" id="W7LHG2"/>
<proteinExistence type="predicted"/>
<dbReference type="EMBL" id="APVL01000005">
    <property type="protein sequence ID" value="EWG11529.1"/>
    <property type="molecule type" value="Genomic_DNA"/>
</dbReference>